<proteinExistence type="predicted"/>
<name>A0ACB8DEH4_DERSI</name>
<protein>
    <submittedName>
        <fullName evidence="1">Uncharacterized protein</fullName>
    </submittedName>
</protein>
<comment type="caution">
    <text evidence="1">The sequence shown here is derived from an EMBL/GenBank/DDBJ whole genome shotgun (WGS) entry which is preliminary data.</text>
</comment>
<sequence length="88" mass="9748">MKTPPEMGLVPEWQGVHFRFSEAALNLHVSKAHLWVFVSSNQSLSSTAAVWVTLYQVARDAASAPELHLVKVDLLPARAPSQKRRSAK</sequence>
<keyword evidence="2" id="KW-1185">Reference proteome</keyword>
<evidence type="ECO:0000313" key="2">
    <source>
        <dbReference type="Proteomes" id="UP000821865"/>
    </source>
</evidence>
<dbReference type="EMBL" id="CM023471">
    <property type="protein sequence ID" value="KAH7966674.1"/>
    <property type="molecule type" value="Genomic_DNA"/>
</dbReference>
<accession>A0ACB8DEH4</accession>
<gene>
    <name evidence="1" type="ORF">HPB49_018557</name>
</gene>
<reference evidence="1" key="1">
    <citation type="submission" date="2020-05" db="EMBL/GenBank/DDBJ databases">
        <title>Large-scale comparative analyses of tick genomes elucidate their genetic diversity and vector capacities.</title>
        <authorList>
            <person name="Jia N."/>
            <person name="Wang J."/>
            <person name="Shi W."/>
            <person name="Du L."/>
            <person name="Sun Y."/>
            <person name="Zhan W."/>
            <person name="Jiang J."/>
            <person name="Wang Q."/>
            <person name="Zhang B."/>
            <person name="Ji P."/>
            <person name="Sakyi L.B."/>
            <person name="Cui X."/>
            <person name="Yuan T."/>
            <person name="Jiang B."/>
            <person name="Yang W."/>
            <person name="Lam T.T.-Y."/>
            <person name="Chang Q."/>
            <person name="Ding S."/>
            <person name="Wang X."/>
            <person name="Zhu J."/>
            <person name="Ruan X."/>
            <person name="Zhao L."/>
            <person name="Wei J."/>
            <person name="Que T."/>
            <person name="Du C."/>
            <person name="Cheng J."/>
            <person name="Dai P."/>
            <person name="Han X."/>
            <person name="Huang E."/>
            <person name="Gao Y."/>
            <person name="Liu J."/>
            <person name="Shao H."/>
            <person name="Ye R."/>
            <person name="Li L."/>
            <person name="Wei W."/>
            <person name="Wang X."/>
            <person name="Wang C."/>
            <person name="Yang T."/>
            <person name="Huo Q."/>
            <person name="Li W."/>
            <person name="Guo W."/>
            <person name="Chen H."/>
            <person name="Zhou L."/>
            <person name="Ni X."/>
            <person name="Tian J."/>
            <person name="Zhou Y."/>
            <person name="Sheng Y."/>
            <person name="Liu T."/>
            <person name="Pan Y."/>
            <person name="Xia L."/>
            <person name="Li J."/>
            <person name="Zhao F."/>
            <person name="Cao W."/>
        </authorList>
    </citation>
    <scope>NUCLEOTIDE SEQUENCE</scope>
    <source>
        <strain evidence="1">Dsil-2018</strain>
    </source>
</reference>
<organism evidence="1 2">
    <name type="scientific">Dermacentor silvarum</name>
    <name type="common">Tick</name>
    <dbReference type="NCBI Taxonomy" id="543639"/>
    <lineage>
        <taxon>Eukaryota</taxon>
        <taxon>Metazoa</taxon>
        <taxon>Ecdysozoa</taxon>
        <taxon>Arthropoda</taxon>
        <taxon>Chelicerata</taxon>
        <taxon>Arachnida</taxon>
        <taxon>Acari</taxon>
        <taxon>Parasitiformes</taxon>
        <taxon>Ixodida</taxon>
        <taxon>Ixodoidea</taxon>
        <taxon>Ixodidae</taxon>
        <taxon>Rhipicephalinae</taxon>
        <taxon>Dermacentor</taxon>
    </lineage>
</organism>
<dbReference type="Proteomes" id="UP000821865">
    <property type="component" value="Chromosome 2"/>
</dbReference>
<evidence type="ECO:0000313" key="1">
    <source>
        <dbReference type="EMBL" id="KAH7966674.1"/>
    </source>
</evidence>